<dbReference type="AlphaFoldDB" id="A0A392SSF7"/>
<reference evidence="1 2" key="1">
    <citation type="journal article" date="2018" name="Front. Plant Sci.">
        <title>Red Clover (Trifolium pratense) and Zigzag Clover (T. medium) - A Picture of Genomic Similarities and Differences.</title>
        <authorList>
            <person name="Dluhosova J."/>
            <person name="Istvanek J."/>
            <person name="Nedelnik J."/>
            <person name="Repkova J."/>
        </authorList>
    </citation>
    <scope>NUCLEOTIDE SEQUENCE [LARGE SCALE GENOMIC DNA]</scope>
    <source>
        <strain evidence="2">cv. 10/8</strain>
        <tissue evidence="1">Leaf</tissue>
    </source>
</reference>
<evidence type="ECO:0000313" key="1">
    <source>
        <dbReference type="EMBL" id="MCI51589.1"/>
    </source>
</evidence>
<keyword evidence="2" id="KW-1185">Reference proteome</keyword>
<proteinExistence type="predicted"/>
<comment type="caution">
    <text evidence="1">The sequence shown here is derived from an EMBL/GenBank/DDBJ whole genome shotgun (WGS) entry which is preliminary data.</text>
</comment>
<dbReference type="Proteomes" id="UP000265520">
    <property type="component" value="Unassembled WGS sequence"/>
</dbReference>
<feature type="non-terminal residue" evidence="1">
    <location>
        <position position="35"/>
    </location>
</feature>
<evidence type="ECO:0000313" key="2">
    <source>
        <dbReference type="Proteomes" id="UP000265520"/>
    </source>
</evidence>
<protein>
    <submittedName>
        <fullName evidence="1">Uncharacterized protein</fullName>
    </submittedName>
</protein>
<organism evidence="1 2">
    <name type="scientific">Trifolium medium</name>
    <dbReference type="NCBI Taxonomy" id="97028"/>
    <lineage>
        <taxon>Eukaryota</taxon>
        <taxon>Viridiplantae</taxon>
        <taxon>Streptophyta</taxon>
        <taxon>Embryophyta</taxon>
        <taxon>Tracheophyta</taxon>
        <taxon>Spermatophyta</taxon>
        <taxon>Magnoliopsida</taxon>
        <taxon>eudicotyledons</taxon>
        <taxon>Gunneridae</taxon>
        <taxon>Pentapetalae</taxon>
        <taxon>rosids</taxon>
        <taxon>fabids</taxon>
        <taxon>Fabales</taxon>
        <taxon>Fabaceae</taxon>
        <taxon>Papilionoideae</taxon>
        <taxon>50 kb inversion clade</taxon>
        <taxon>NPAAA clade</taxon>
        <taxon>Hologalegina</taxon>
        <taxon>IRL clade</taxon>
        <taxon>Trifolieae</taxon>
        <taxon>Trifolium</taxon>
    </lineage>
</organism>
<dbReference type="EMBL" id="LXQA010434176">
    <property type="protein sequence ID" value="MCI51589.1"/>
    <property type="molecule type" value="Genomic_DNA"/>
</dbReference>
<accession>A0A392SSF7</accession>
<name>A0A392SSF7_9FABA</name>
<sequence>MEARSIERKRTLMMEKVRRNNTVEEEVENEVEEED</sequence>